<keyword evidence="4" id="KW-0378">Hydrolase</keyword>
<comment type="caution">
    <text evidence="6">The sequence shown here is derived from an EMBL/GenBank/DDBJ whole genome shotgun (WGS) entry which is preliminary data.</text>
</comment>
<evidence type="ECO:0000256" key="3">
    <source>
        <dbReference type="PIRSR" id="PIRSR600223-1"/>
    </source>
</evidence>
<name>A0A0A5G807_9BACI</name>
<dbReference type="GO" id="GO:0006465">
    <property type="term" value="P:signal peptide processing"/>
    <property type="evidence" value="ECO:0007669"/>
    <property type="project" value="InterPro"/>
</dbReference>
<dbReference type="eggNOG" id="COG0681">
    <property type="taxonomic scope" value="Bacteria"/>
</dbReference>
<dbReference type="PANTHER" id="PTHR43390:SF1">
    <property type="entry name" value="CHLOROPLAST PROCESSING PEPTIDASE"/>
    <property type="match status" value="1"/>
</dbReference>
<dbReference type="GO" id="GO:0009003">
    <property type="term" value="F:signal peptidase activity"/>
    <property type="evidence" value="ECO:0007669"/>
    <property type="project" value="UniProtKB-EC"/>
</dbReference>
<dbReference type="OrthoDB" id="9802919at2"/>
<feature type="transmembrane region" description="Helical" evidence="4">
    <location>
        <begin position="7"/>
        <end position="24"/>
    </location>
</feature>
<dbReference type="EMBL" id="AVPG01000007">
    <property type="protein sequence ID" value="KGX87308.1"/>
    <property type="molecule type" value="Genomic_DNA"/>
</dbReference>
<dbReference type="InterPro" id="IPR036286">
    <property type="entry name" value="LexA/Signal_pep-like_sf"/>
</dbReference>
<dbReference type="Gene3D" id="2.10.109.10">
    <property type="entry name" value="Umud Fragment, subunit A"/>
    <property type="match status" value="1"/>
</dbReference>
<sequence length="150" mass="17095">MHKIVRNILILLTVIAIGYVLYNYEVVKVEGESMAPAMASGDYAIAQKSSENRQYHFNDIIVFEHDGKTLIKRVIATAGQEVEISDNKVYIDNVEFVGGECGDPCKNESYVLEDNEYFVMGDNITISTDSRYFGPIRKKNIRFEIVYYGF</sequence>
<feature type="active site" evidence="3">
    <location>
        <position position="72"/>
    </location>
</feature>
<evidence type="ECO:0000256" key="1">
    <source>
        <dbReference type="ARBA" id="ARBA00004401"/>
    </source>
</evidence>
<comment type="similarity">
    <text evidence="2 4">Belongs to the peptidase S26 family.</text>
</comment>
<evidence type="ECO:0000256" key="2">
    <source>
        <dbReference type="ARBA" id="ARBA00009370"/>
    </source>
</evidence>
<dbReference type="EC" id="3.4.21.89" evidence="4"/>
<protein>
    <recommendedName>
        <fullName evidence="4">Signal peptidase I</fullName>
        <ecNumber evidence="4">3.4.21.89</ecNumber>
    </recommendedName>
</protein>
<reference evidence="6 7" key="1">
    <citation type="submission" date="2013-08" db="EMBL/GenBank/DDBJ databases">
        <authorList>
            <person name="Huang J."/>
            <person name="Wang G."/>
        </authorList>
    </citation>
    <scope>NUCLEOTIDE SEQUENCE [LARGE SCALE GENOMIC DNA]</scope>
    <source>
        <strain evidence="6 7">JSM 072002</strain>
    </source>
</reference>
<keyword evidence="4" id="KW-0812">Transmembrane</keyword>
<accession>A0A0A5G807</accession>
<keyword evidence="7" id="KW-1185">Reference proteome</keyword>
<keyword evidence="4" id="KW-0472">Membrane</keyword>
<feature type="domain" description="Peptidase S26" evidence="5">
    <location>
        <begin position="8"/>
        <end position="141"/>
    </location>
</feature>
<dbReference type="GO" id="GO:0004252">
    <property type="term" value="F:serine-type endopeptidase activity"/>
    <property type="evidence" value="ECO:0007669"/>
    <property type="project" value="InterPro"/>
</dbReference>
<dbReference type="GO" id="GO:0005886">
    <property type="term" value="C:plasma membrane"/>
    <property type="evidence" value="ECO:0007669"/>
    <property type="project" value="UniProtKB-SubCell"/>
</dbReference>
<dbReference type="SUPFAM" id="SSF51306">
    <property type="entry name" value="LexA/Signal peptidase"/>
    <property type="match status" value="1"/>
</dbReference>
<dbReference type="Proteomes" id="UP000030401">
    <property type="component" value="Unassembled WGS sequence"/>
</dbReference>
<gene>
    <name evidence="6" type="ORF">N784_15415</name>
</gene>
<dbReference type="AlphaFoldDB" id="A0A0A5G807"/>
<dbReference type="NCBIfam" id="TIGR02227">
    <property type="entry name" value="sigpep_I_bact"/>
    <property type="match status" value="1"/>
</dbReference>
<evidence type="ECO:0000259" key="5">
    <source>
        <dbReference type="Pfam" id="PF10502"/>
    </source>
</evidence>
<proteinExistence type="inferred from homology"/>
<organism evidence="6 7">
    <name type="scientific">Pontibacillus litoralis JSM 072002</name>
    <dbReference type="NCBI Taxonomy" id="1385512"/>
    <lineage>
        <taxon>Bacteria</taxon>
        <taxon>Bacillati</taxon>
        <taxon>Bacillota</taxon>
        <taxon>Bacilli</taxon>
        <taxon>Bacillales</taxon>
        <taxon>Bacillaceae</taxon>
        <taxon>Pontibacillus</taxon>
    </lineage>
</organism>
<dbReference type="CDD" id="cd06530">
    <property type="entry name" value="S26_SPase_I"/>
    <property type="match status" value="1"/>
</dbReference>
<evidence type="ECO:0000313" key="7">
    <source>
        <dbReference type="Proteomes" id="UP000030401"/>
    </source>
</evidence>
<evidence type="ECO:0000313" key="6">
    <source>
        <dbReference type="EMBL" id="KGX87308.1"/>
    </source>
</evidence>
<keyword evidence="4" id="KW-0645">Protease</keyword>
<dbReference type="Pfam" id="PF10502">
    <property type="entry name" value="Peptidase_S26"/>
    <property type="match status" value="1"/>
</dbReference>
<feature type="active site" evidence="3">
    <location>
        <position position="33"/>
    </location>
</feature>
<dbReference type="PRINTS" id="PR00727">
    <property type="entry name" value="LEADERPTASE"/>
</dbReference>
<keyword evidence="4" id="KW-1133">Transmembrane helix</keyword>
<dbReference type="RefSeq" id="WP_036833433.1">
    <property type="nucleotide sequence ID" value="NZ_AVPG01000007.1"/>
</dbReference>
<dbReference type="InterPro" id="IPR019533">
    <property type="entry name" value="Peptidase_S26"/>
</dbReference>
<comment type="catalytic activity">
    <reaction evidence="4">
        <text>Cleavage of hydrophobic, N-terminal signal or leader sequences from secreted and periplasmic proteins.</text>
        <dbReference type="EC" id="3.4.21.89"/>
    </reaction>
</comment>
<comment type="subcellular location">
    <subcellularLocation>
        <location evidence="1">Cell membrane</location>
        <topology evidence="1">Single-pass type II membrane protein</topology>
    </subcellularLocation>
    <subcellularLocation>
        <location evidence="4">Membrane</location>
        <topology evidence="4">Single-pass type II membrane protein</topology>
    </subcellularLocation>
</comment>
<dbReference type="STRING" id="1385512.N784_15415"/>
<dbReference type="PANTHER" id="PTHR43390">
    <property type="entry name" value="SIGNAL PEPTIDASE I"/>
    <property type="match status" value="1"/>
</dbReference>
<dbReference type="InterPro" id="IPR000223">
    <property type="entry name" value="Pept_S26A_signal_pept_1"/>
</dbReference>
<evidence type="ECO:0000256" key="4">
    <source>
        <dbReference type="RuleBase" id="RU362042"/>
    </source>
</evidence>